<dbReference type="InterPro" id="IPR051906">
    <property type="entry name" value="TolC-like"/>
</dbReference>
<evidence type="ECO:0000256" key="2">
    <source>
        <dbReference type="ARBA" id="ARBA00007613"/>
    </source>
</evidence>
<evidence type="ECO:0000256" key="5">
    <source>
        <dbReference type="ARBA" id="ARBA00022692"/>
    </source>
</evidence>
<evidence type="ECO:0008006" key="11">
    <source>
        <dbReference type="Google" id="ProtNLM"/>
    </source>
</evidence>
<dbReference type="GO" id="GO:0015562">
    <property type="term" value="F:efflux transmembrane transporter activity"/>
    <property type="evidence" value="ECO:0007669"/>
    <property type="project" value="InterPro"/>
</dbReference>
<evidence type="ECO:0000256" key="3">
    <source>
        <dbReference type="ARBA" id="ARBA00022448"/>
    </source>
</evidence>
<evidence type="ECO:0000256" key="4">
    <source>
        <dbReference type="ARBA" id="ARBA00022452"/>
    </source>
</evidence>
<dbReference type="InterPro" id="IPR003423">
    <property type="entry name" value="OMP_efflux"/>
</dbReference>
<keyword evidence="7" id="KW-0998">Cell outer membrane</keyword>
<evidence type="ECO:0000256" key="7">
    <source>
        <dbReference type="ARBA" id="ARBA00023237"/>
    </source>
</evidence>
<dbReference type="Gene3D" id="1.20.1600.10">
    <property type="entry name" value="Outer membrane efflux proteins (OEP)"/>
    <property type="match status" value="1"/>
</dbReference>
<proteinExistence type="inferred from homology"/>
<keyword evidence="9" id="KW-0732">Signal</keyword>
<dbReference type="AlphaFoldDB" id="A0A212J5E5"/>
<keyword evidence="8" id="KW-0175">Coiled coil</keyword>
<evidence type="ECO:0000256" key="6">
    <source>
        <dbReference type="ARBA" id="ARBA00023136"/>
    </source>
</evidence>
<dbReference type="Pfam" id="PF02321">
    <property type="entry name" value="OEP"/>
    <property type="match status" value="2"/>
</dbReference>
<reference evidence="10" key="1">
    <citation type="submission" date="2016-04" db="EMBL/GenBank/DDBJ databases">
        <authorList>
            <person name="Evans L.H."/>
            <person name="Alamgir A."/>
            <person name="Owens N."/>
            <person name="Weber N.D."/>
            <person name="Virtaneva K."/>
            <person name="Barbian K."/>
            <person name="Babar A."/>
            <person name="Rosenke K."/>
        </authorList>
    </citation>
    <scope>NUCLEOTIDE SEQUENCE</scope>
    <source>
        <strain evidence="10">86-1</strain>
    </source>
</reference>
<name>A0A212J5E5_9BACT</name>
<protein>
    <recommendedName>
        <fullName evidence="11">Outer membrane efflux protein</fullName>
    </recommendedName>
</protein>
<feature type="signal peptide" evidence="9">
    <location>
        <begin position="1"/>
        <end position="20"/>
    </location>
</feature>
<dbReference type="GO" id="GO:0009279">
    <property type="term" value="C:cell outer membrane"/>
    <property type="evidence" value="ECO:0007669"/>
    <property type="project" value="UniProtKB-SubCell"/>
</dbReference>
<evidence type="ECO:0000256" key="1">
    <source>
        <dbReference type="ARBA" id="ARBA00004442"/>
    </source>
</evidence>
<accession>A0A212J5E5</accession>
<comment type="similarity">
    <text evidence="2">Belongs to the outer membrane factor (OMF) (TC 1.B.17) family.</text>
</comment>
<gene>
    <name evidence="10" type="ORF">KL86DYS1_11195</name>
</gene>
<keyword evidence="6" id="KW-0472">Membrane</keyword>
<sequence>MKTTLYILLATSIYTSSLTAQNTYKLTVNELFEHGLQNSIAIQSSVIKTQISEDKVGLAKNKRLPDISVSGLFGYVGTPTILDKDLSFLKHSDSPDWKQNYQVAATQPIYQGGRIKNSIEKAELEKDIAQLSLQKDKSELKLWLIGKYLDLFNLYKERDVYAKNIEEAKTRLRDIGKMKEEGMITTNDVLRSQLVLTNYELSYKETENNISLTSQQLDIVLGMDENTILEPDQDLLLSQFDIEPENDYIYQAYAQYPDMRIMEKNIVLAQNNLKLTKADYLPTLSLQASNTLARPIPNVSPAQDLYLNAWGVTLNLSYHISSLFDRKHATNAAKSQIHLQELAQEQQRQNIRTGVKSAFVKHQEALDRIKALEKSVEQSNENYRIVKNRYFNQLAILTDLLDANTVQLNSELQLTAAKTNAIYTYYQLQKVSGNL</sequence>
<dbReference type="SUPFAM" id="SSF56954">
    <property type="entry name" value="Outer membrane efflux proteins (OEP)"/>
    <property type="match status" value="1"/>
</dbReference>
<dbReference type="PANTHER" id="PTHR30026:SF23">
    <property type="entry name" value="TO APRF-PUTATIVE OUTER MEMBRANE EFFLUX PROTEIN OR SECRETED ALKALINE PHOSPHATASE-RELATED"/>
    <property type="match status" value="1"/>
</dbReference>
<keyword evidence="4" id="KW-1134">Transmembrane beta strand</keyword>
<dbReference type="PANTHER" id="PTHR30026">
    <property type="entry name" value="OUTER MEMBRANE PROTEIN TOLC"/>
    <property type="match status" value="1"/>
</dbReference>
<dbReference type="GO" id="GO:1990281">
    <property type="term" value="C:efflux pump complex"/>
    <property type="evidence" value="ECO:0007669"/>
    <property type="project" value="TreeGrafter"/>
</dbReference>
<evidence type="ECO:0000256" key="8">
    <source>
        <dbReference type="SAM" id="Coils"/>
    </source>
</evidence>
<comment type="subcellular location">
    <subcellularLocation>
        <location evidence="1">Cell outer membrane</location>
    </subcellularLocation>
</comment>
<dbReference type="EMBL" id="FLUM01000001">
    <property type="protein sequence ID" value="SBV94670.1"/>
    <property type="molecule type" value="Genomic_DNA"/>
</dbReference>
<evidence type="ECO:0000256" key="9">
    <source>
        <dbReference type="SAM" id="SignalP"/>
    </source>
</evidence>
<organism evidence="10">
    <name type="scientific">uncultured Dysgonomonas sp</name>
    <dbReference type="NCBI Taxonomy" id="206096"/>
    <lineage>
        <taxon>Bacteria</taxon>
        <taxon>Pseudomonadati</taxon>
        <taxon>Bacteroidota</taxon>
        <taxon>Bacteroidia</taxon>
        <taxon>Bacteroidales</taxon>
        <taxon>Dysgonomonadaceae</taxon>
        <taxon>Dysgonomonas</taxon>
        <taxon>environmental samples</taxon>
    </lineage>
</organism>
<feature type="coiled-coil region" evidence="8">
    <location>
        <begin position="362"/>
        <end position="389"/>
    </location>
</feature>
<keyword evidence="3" id="KW-0813">Transport</keyword>
<evidence type="ECO:0000313" key="10">
    <source>
        <dbReference type="EMBL" id="SBV94670.1"/>
    </source>
</evidence>
<dbReference type="RefSeq" id="WP_296939047.1">
    <property type="nucleotide sequence ID" value="NZ_LT599032.1"/>
</dbReference>
<keyword evidence="5" id="KW-0812">Transmembrane</keyword>
<dbReference type="GO" id="GO:0015288">
    <property type="term" value="F:porin activity"/>
    <property type="evidence" value="ECO:0007669"/>
    <property type="project" value="TreeGrafter"/>
</dbReference>
<feature type="chain" id="PRO_5012578013" description="Outer membrane efflux protein" evidence="9">
    <location>
        <begin position="21"/>
        <end position="435"/>
    </location>
</feature>